<dbReference type="AlphaFoldDB" id="A0A919N6S8"/>
<name>A0A919N6S8_9ACTN</name>
<proteinExistence type="predicted"/>
<reference evidence="2" key="1">
    <citation type="submission" date="2021-01" db="EMBL/GenBank/DDBJ databases">
        <title>Whole genome shotgun sequence of Actinoplanes siamensis NBRC 109076.</title>
        <authorList>
            <person name="Komaki H."/>
            <person name="Tamura T."/>
        </authorList>
    </citation>
    <scope>NUCLEOTIDE SEQUENCE</scope>
    <source>
        <strain evidence="2">NBRC 109076</strain>
    </source>
</reference>
<protein>
    <submittedName>
        <fullName evidence="2">Uncharacterized protein</fullName>
    </submittedName>
</protein>
<evidence type="ECO:0000313" key="3">
    <source>
        <dbReference type="Proteomes" id="UP000629619"/>
    </source>
</evidence>
<dbReference type="Proteomes" id="UP000629619">
    <property type="component" value="Unassembled WGS sequence"/>
</dbReference>
<sequence>MTGRLLLPLLRLLFFFGRGHGRGIPRRAGMKRGAVRGTLPGMGFFDRVPPPPAPEPPEPPRPRWERPEAQLGAMVTAGLTLGRSGQAAVGVGGVTAYRNGFEFSLLAVMREQDRRDRIFRAQHRHSVAEPLEPEFLRIGVRFADGRVATNLAEDQRFPGPDDDFDGPLLRQGGGSGDGRRYETSYWVWPLPPPGPLTLVCEWPAFGIGESRAELDGRAVRDAAEHAFDLF</sequence>
<feature type="region of interest" description="Disordered" evidence="1">
    <location>
        <begin position="153"/>
        <end position="178"/>
    </location>
</feature>
<evidence type="ECO:0000313" key="2">
    <source>
        <dbReference type="EMBL" id="GIF05509.1"/>
    </source>
</evidence>
<dbReference type="EMBL" id="BOMW01000027">
    <property type="protein sequence ID" value="GIF05509.1"/>
    <property type="molecule type" value="Genomic_DNA"/>
</dbReference>
<accession>A0A919N6S8</accession>
<organism evidence="2 3">
    <name type="scientific">Actinoplanes siamensis</name>
    <dbReference type="NCBI Taxonomy" id="1223317"/>
    <lineage>
        <taxon>Bacteria</taxon>
        <taxon>Bacillati</taxon>
        <taxon>Actinomycetota</taxon>
        <taxon>Actinomycetes</taxon>
        <taxon>Micromonosporales</taxon>
        <taxon>Micromonosporaceae</taxon>
        <taxon>Actinoplanes</taxon>
    </lineage>
</organism>
<feature type="region of interest" description="Disordered" evidence="1">
    <location>
        <begin position="41"/>
        <end position="65"/>
    </location>
</feature>
<keyword evidence="3" id="KW-1185">Reference proteome</keyword>
<gene>
    <name evidence="2" type="ORF">Asi03nite_30470</name>
</gene>
<feature type="compositionally biased region" description="Pro residues" evidence="1">
    <location>
        <begin position="48"/>
        <end position="57"/>
    </location>
</feature>
<evidence type="ECO:0000256" key="1">
    <source>
        <dbReference type="SAM" id="MobiDB-lite"/>
    </source>
</evidence>
<comment type="caution">
    <text evidence="2">The sequence shown here is derived from an EMBL/GenBank/DDBJ whole genome shotgun (WGS) entry which is preliminary data.</text>
</comment>